<evidence type="ECO:0000313" key="2">
    <source>
        <dbReference type="EMBL" id="SFH00979.1"/>
    </source>
</evidence>
<keyword evidence="3" id="KW-1185">Reference proteome</keyword>
<organism evidence="2 3">
    <name type="scientific">Halopelagius inordinatus</name>
    <dbReference type="NCBI Taxonomy" id="553467"/>
    <lineage>
        <taxon>Archaea</taxon>
        <taxon>Methanobacteriati</taxon>
        <taxon>Methanobacteriota</taxon>
        <taxon>Stenosarchaea group</taxon>
        <taxon>Halobacteria</taxon>
        <taxon>Halobacteriales</taxon>
        <taxon>Haloferacaceae</taxon>
    </lineage>
</organism>
<proteinExistence type="predicted"/>
<dbReference type="InterPro" id="IPR022562">
    <property type="entry name" value="DUF3466"/>
</dbReference>
<evidence type="ECO:0000313" key="3">
    <source>
        <dbReference type="Proteomes" id="UP000198876"/>
    </source>
</evidence>
<dbReference type="InterPro" id="IPR014262">
    <property type="entry name" value="HAF_rpt"/>
</dbReference>
<dbReference type="AlphaFoldDB" id="A0A1I2WJT2"/>
<sequence length="328" mass="34409">MITDLGTLDGGAVSDAADINDCGTVVGTSETDVDGAVFVHAVLWDADGDPHSLGTFRSDDRAESRATGVNDRGTVVGAAEGEDRVRRAFRRTEGGELEDLGSLGGSERGDSIAYDVNDRETVVGQSDAGESEVRAFRWTGGEMEDLGTLRSDDTGQSGAFAVDNAGTVVGWSESDDGTNHAVRWTEAEGMEDLGMLEDHGVSYAFDVTPHGTVVGRSYDPGAFDSRRAVRWVGGGVESLGTLDGDAGYSEAHGSNVRGVVVGDSRVGDVEHAFRWTEAEGMTDMGTLLDGDEGASTASGVNARGDVVGASRTPEGERHAVRWRVEDSR</sequence>
<dbReference type="Proteomes" id="UP000198876">
    <property type="component" value="Unassembled WGS sequence"/>
</dbReference>
<feature type="region of interest" description="Disordered" evidence="1">
    <location>
        <begin position="292"/>
        <end position="318"/>
    </location>
</feature>
<gene>
    <name evidence="2" type="ORF">SAMN04488063_3574</name>
</gene>
<accession>A0A1I2WJT2</accession>
<dbReference type="Pfam" id="PF11949">
    <property type="entry name" value="DUF3466"/>
    <property type="match status" value="1"/>
</dbReference>
<name>A0A1I2WJT2_9EURY</name>
<evidence type="ECO:0000256" key="1">
    <source>
        <dbReference type="SAM" id="MobiDB-lite"/>
    </source>
</evidence>
<protein>
    <submittedName>
        <fullName evidence="2">Probable extracellular repeat, HAF family</fullName>
    </submittedName>
</protein>
<dbReference type="EMBL" id="FOOQ01000008">
    <property type="protein sequence ID" value="SFH00979.1"/>
    <property type="molecule type" value="Genomic_DNA"/>
</dbReference>
<dbReference type="NCBIfam" id="TIGR02913">
    <property type="entry name" value="HAF_rpt"/>
    <property type="match status" value="5"/>
</dbReference>
<reference evidence="3" key="1">
    <citation type="submission" date="2016-10" db="EMBL/GenBank/DDBJ databases">
        <authorList>
            <person name="Varghese N."/>
            <person name="Submissions S."/>
        </authorList>
    </citation>
    <scope>NUCLEOTIDE SEQUENCE [LARGE SCALE GENOMIC DNA]</scope>
    <source>
        <strain evidence="3">CGMCC 1.7739</strain>
    </source>
</reference>